<protein>
    <submittedName>
        <fullName evidence="1">Glomulin</fullName>
    </submittedName>
</protein>
<keyword evidence="2" id="KW-1185">Reference proteome</keyword>
<evidence type="ECO:0000313" key="2">
    <source>
        <dbReference type="Proteomes" id="UP001152320"/>
    </source>
</evidence>
<dbReference type="EMBL" id="JAIZAY010000007">
    <property type="protein sequence ID" value="KAJ8039236.1"/>
    <property type="molecule type" value="Genomic_DNA"/>
</dbReference>
<reference evidence="1" key="1">
    <citation type="submission" date="2021-10" db="EMBL/GenBank/DDBJ databases">
        <title>Tropical sea cucumber genome reveals ecological adaptation and Cuvierian tubules defense mechanism.</title>
        <authorList>
            <person name="Chen T."/>
        </authorList>
    </citation>
    <scope>NUCLEOTIDE SEQUENCE</scope>
    <source>
        <strain evidence="1">Nanhai2018</strain>
        <tissue evidence="1">Muscle</tissue>
    </source>
</reference>
<sequence length="487" mass="55518">MEEQLRKCLRKYESQQTAATSTEDSQAFLSAAKEALEGDQSHLLKSVVQDDKNQAFIFSVGWDLLSVIGTYLSENNDQAEANINCSTVIEKIAEVGKTKEVFIGLLEQLDQFLDSAVSRLFFHPLQTVLRKFGSSKSLYLDQALDQLHACIEAIPLPQYDGLDRKQKRLLIQDEDYQQLEETCVDLVEFVAPFVFEIQETVGRVEEEDLQSRKGFREALSARKEIQRFLIRLLEYPLVFVEVDFDATSDPTGGEEKEPSRLAYESGFCTCCKQILTYLTDMRCSITSLLSHIPDTPEPKEAAATAEADEVQDEQRHLSMLGLSNLVYLVHTVRLQEARRPSVYSPDYLFALHKIHVATLLQKTEEPTLSKGMELLLTLTNQVEELALSSQLLMEDIYMNIPKTLIRIMVTHTSETLRKRAVHILPIYIDKFDWKGRYRLLTVLLESSEHSGVKGFLIGRIKEYVHATLQSVSWFLSLLLDVALQNHF</sequence>
<comment type="caution">
    <text evidence="1">The sequence shown here is derived from an EMBL/GenBank/DDBJ whole genome shotgun (WGS) entry which is preliminary data.</text>
</comment>
<dbReference type="Pfam" id="PF08568">
    <property type="entry name" value="Kinetochor_Ybp2"/>
    <property type="match status" value="1"/>
</dbReference>
<accession>A0A9Q1C5V0</accession>
<dbReference type="OrthoDB" id="619536at2759"/>
<dbReference type="AlphaFoldDB" id="A0A9Q1C5V0"/>
<dbReference type="InterPro" id="IPR019516">
    <property type="entry name" value="Glomulin/ALF4"/>
</dbReference>
<gene>
    <name evidence="1" type="ORF">HOLleu_16886</name>
</gene>
<organism evidence="1 2">
    <name type="scientific">Holothuria leucospilota</name>
    <name type="common">Black long sea cucumber</name>
    <name type="synonym">Mertensiothuria leucospilota</name>
    <dbReference type="NCBI Taxonomy" id="206669"/>
    <lineage>
        <taxon>Eukaryota</taxon>
        <taxon>Metazoa</taxon>
        <taxon>Echinodermata</taxon>
        <taxon>Eleutherozoa</taxon>
        <taxon>Echinozoa</taxon>
        <taxon>Holothuroidea</taxon>
        <taxon>Aspidochirotacea</taxon>
        <taxon>Aspidochirotida</taxon>
        <taxon>Holothuriidae</taxon>
        <taxon>Holothuria</taxon>
    </lineage>
</organism>
<dbReference type="Proteomes" id="UP001152320">
    <property type="component" value="Chromosome 7"/>
</dbReference>
<dbReference type="GO" id="GO:0005737">
    <property type="term" value="C:cytoplasm"/>
    <property type="evidence" value="ECO:0007669"/>
    <property type="project" value="TreeGrafter"/>
</dbReference>
<dbReference type="GO" id="GO:0055105">
    <property type="term" value="F:ubiquitin-protein transferase inhibitor activity"/>
    <property type="evidence" value="ECO:0007669"/>
    <property type="project" value="TreeGrafter"/>
</dbReference>
<dbReference type="InterPro" id="IPR013877">
    <property type="entry name" value="YAP-bd/ALF4/Glomulin"/>
</dbReference>
<proteinExistence type="predicted"/>
<dbReference type="PANTHER" id="PTHR15430:SF1">
    <property type="entry name" value="GLOMULIN"/>
    <property type="match status" value="1"/>
</dbReference>
<name>A0A9Q1C5V0_HOLLE</name>
<evidence type="ECO:0000313" key="1">
    <source>
        <dbReference type="EMBL" id="KAJ8039236.1"/>
    </source>
</evidence>
<dbReference type="PANTHER" id="PTHR15430">
    <property type="entry name" value="GLOMULIN"/>
    <property type="match status" value="1"/>
</dbReference>